<evidence type="ECO:0000313" key="2">
    <source>
        <dbReference type="Proteomes" id="UP000012101"/>
    </source>
</evidence>
<accession>M6G0W2</accession>
<gene>
    <name evidence="1" type="ORF">LEP1GSC038_4850</name>
</gene>
<name>M6G0W2_9LEPT</name>
<evidence type="ECO:0000313" key="1">
    <source>
        <dbReference type="EMBL" id="EMM72576.1"/>
    </source>
</evidence>
<dbReference type="AlphaFoldDB" id="M6G0W2"/>
<reference evidence="1 2" key="1">
    <citation type="submission" date="2013-01" db="EMBL/GenBank/DDBJ databases">
        <authorList>
            <person name="Harkins D.M."/>
            <person name="Durkin A.S."/>
            <person name="Brinkac L.M."/>
            <person name="Haft D.H."/>
            <person name="Selengut J.D."/>
            <person name="Sanka R."/>
            <person name="DePew J."/>
            <person name="Purushe J."/>
            <person name="Hospenthal D.R."/>
            <person name="Murray C.K."/>
            <person name="Pimentel G."/>
            <person name="Wasfy M."/>
            <person name="Vinetz J.M."/>
            <person name="Sutton G.G."/>
            <person name="Nierman W.C."/>
            <person name="Fouts D.E."/>
        </authorList>
    </citation>
    <scope>NUCLEOTIDE SEQUENCE [LARGE SCALE GENOMIC DNA]</scope>
    <source>
        <strain evidence="1 2">2006001855</strain>
    </source>
</reference>
<proteinExistence type="predicted"/>
<dbReference type="EMBL" id="AFJM02000038">
    <property type="protein sequence ID" value="EMM72576.1"/>
    <property type="molecule type" value="Genomic_DNA"/>
</dbReference>
<comment type="caution">
    <text evidence="1">The sequence shown here is derived from an EMBL/GenBank/DDBJ whole genome shotgun (WGS) entry which is preliminary data.</text>
</comment>
<organism evidence="1 2">
    <name type="scientific">Leptospira weilii str. 2006001855</name>
    <dbReference type="NCBI Taxonomy" id="996804"/>
    <lineage>
        <taxon>Bacteria</taxon>
        <taxon>Pseudomonadati</taxon>
        <taxon>Spirochaetota</taxon>
        <taxon>Spirochaetia</taxon>
        <taxon>Leptospirales</taxon>
        <taxon>Leptospiraceae</taxon>
        <taxon>Leptospira</taxon>
    </lineage>
</organism>
<protein>
    <submittedName>
        <fullName evidence="1">Uncharacterized protein</fullName>
    </submittedName>
</protein>
<sequence length="78" mass="9380">MEIAVADRTRFGQTFTILERYSNDPKKRKVIKEKLKTYNLRTRPKETVQKPKRKARKFPAFSETKTTPLLSFIQYRCR</sequence>
<dbReference type="Proteomes" id="UP000012101">
    <property type="component" value="Unassembled WGS sequence"/>
</dbReference>